<name>A0ABQ5USF7_9HYPH</name>
<feature type="transmembrane region" description="Helical" evidence="7">
    <location>
        <begin position="17"/>
        <end position="35"/>
    </location>
</feature>
<evidence type="ECO:0000313" key="9">
    <source>
        <dbReference type="EMBL" id="GLQ18213.1"/>
    </source>
</evidence>
<sequence length="612" mass="65050">MGNVSVMIAEFLSSDSLAMWASFAVIAIAIVLFATEVVSLEIVALGAIVLLMAVGLFAPGSGLEIEALLAGFSNPALLTILALLVIGQALFQTDALGGLTKTFERLWPRHPRRVIPIILIIAGLASAFINNTPVVVMFIPLLTAVAARRKLPTPKMMMPLSFISILGGMTTLIGSSTNLLAAGIAIGAGVQGLDFFSFTVPGSIMAAVGAAYVLFVMPKLLPSAVNADGQDVQQRNLQFISEIRLYEGHPLIGEKTVAGMFPKITTMTVRAVIRGYQRYLPPFDDIELRTGDVLILAATREKLTEALKQWRAFDNPIRPGSDEGTPDHGVVMCEALVQPGSRLINNGVDQRGFLAQHGCLILGVERRSRMPRESLSDIRLEAGDVLLIAGPADRINKMRGLQDIVVIEWSASELRPHRFALRAQLVFIATVAAIATGIVPTVFAAIAGAFGMLATGCLNVRQATRAIDRRIILLVGSAIAMSGALEATGGAQLLADWAIGGLGNVAPAMVMAIIFIVVAILTNVLSNNATAVLFTPIAISTAQSLGVDPLPFVVAVILGANASFASPIGYQTNLLVMGPGHYRFKHYFIAGVPLILLVWVTFSIVAPWYYGV</sequence>
<feature type="transmembrane region" description="Helical" evidence="7">
    <location>
        <begin position="42"/>
        <end position="61"/>
    </location>
</feature>
<dbReference type="InterPro" id="IPR036721">
    <property type="entry name" value="RCK_C_sf"/>
</dbReference>
<dbReference type="Pfam" id="PF03600">
    <property type="entry name" value="CitMHS"/>
    <property type="match status" value="1"/>
</dbReference>
<evidence type="ECO:0000313" key="10">
    <source>
        <dbReference type="Proteomes" id="UP001161405"/>
    </source>
</evidence>
<keyword evidence="5 7" id="KW-1133">Transmembrane helix</keyword>
<dbReference type="PANTHER" id="PTHR43652">
    <property type="entry name" value="BASIC AMINO ACID ANTIPORTER YFCC-RELATED"/>
    <property type="match status" value="1"/>
</dbReference>
<organism evidence="9 10">
    <name type="scientific">Maritalea porphyrae</name>
    <dbReference type="NCBI Taxonomy" id="880732"/>
    <lineage>
        <taxon>Bacteria</taxon>
        <taxon>Pseudomonadati</taxon>
        <taxon>Pseudomonadota</taxon>
        <taxon>Alphaproteobacteria</taxon>
        <taxon>Hyphomicrobiales</taxon>
        <taxon>Devosiaceae</taxon>
        <taxon>Maritalea</taxon>
    </lineage>
</organism>
<feature type="domain" description="RCK C-terminal" evidence="8">
    <location>
        <begin position="318"/>
        <end position="404"/>
    </location>
</feature>
<dbReference type="InterPro" id="IPR006037">
    <property type="entry name" value="RCK_C"/>
</dbReference>
<feature type="transmembrane region" description="Helical" evidence="7">
    <location>
        <begin position="497"/>
        <end position="521"/>
    </location>
</feature>
<feature type="transmembrane region" description="Helical" evidence="7">
    <location>
        <begin position="195"/>
        <end position="215"/>
    </location>
</feature>
<keyword evidence="4" id="KW-0677">Repeat</keyword>
<proteinExistence type="predicted"/>
<feature type="transmembrane region" description="Helical" evidence="7">
    <location>
        <begin position="552"/>
        <end position="576"/>
    </location>
</feature>
<feature type="transmembrane region" description="Helical" evidence="7">
    <location>
        <begin position="67"/>
        <end position="91"/>
    </location>
</feature>
<keyword evidence="6 7" id="KW-0472">Membrane</keyword>
<dbReference type="Proteomes" id="UP001161405">
    <property type="component" value="Unassembled WGS sequence"/>
</dbReference>
<feature type="transmembrane region" description="Helical" evidence="7">
    <location>
        <begin position="528"/>
        <end position="546"/>
    </location>
</feature>
<feature type="transmembrane region" description="Helical" evidence="7">
    <location>
        <begin position="163"/>
        <end position="189"/>
    </location>
</feature>
<accession>A0ABQ5USF7</accession>
<dbReference type="PROSITE" id="PS51202">
    <property type="entry name" value="RCK_C"/>
    <property type="match status" value="2"/>
</dbReference>
<evidence type="ECO:0000256" key="2">
    <source>
        <dbReference type="ARBA" id="ARBA00022448"/>
    </source>
</evidence>
<feature type="transmembrane region" description="Helical" evidence="7">
    <location>
        <begin position="588"/>
        <end position="610"/>
    </location>
</feature>
<keyword evidence="3 7" id="KW-0812">Transmembrane</keyword>
<dbReference type="InterPro" id="IPR004680">
    <property type="entry name" value="Cit_transptr-like_dom"/>
</dbReference>
<dbReference type="Gene3D" id="3.30.70.1450">
    <property type="entry name" value="Regulator of K+ conductance, C-terminal domain"/>
    <property type="match status" value="2"/>
</dbReference>
<feature type="transmembrane region" description="Helical" evidence="7">
    <location>
        <begin position="112"/>
        <end position="129"/>
    </location>
</feature>
<evidence type="ECO:0000256" key="1">
    <source>
        <dbReference type="ARBA" id="ARBA00004141"/>
    </source>
</evidence>
<evidence type="ECO:0000256" key="7">
    <source>
        <dbReference type="SAM" id="Phobius"/>
    </source>
</evidence>
<evidence type="ECO:0000256" key="4">
    <source>
        <dbReference type="ARBA" id="ARBA00022737"/>
    </source>
</evidence>
<keyword evidence="2" id="KW-0813">Transport</keyword>
<feature type="domain" description="RCK C-terminal" evidence="8">
    <location>
        <begin position="227"/>
        <end position="312"/>
    </location>
</feature>
<protein>
    <submittedName>
        <fullName evidence="9">dATP pyrophosphohydrolase</fullName>
    </submittedName>
</protein>
<evidence type="ECO:0000256" key="6">
    <source>
        <dbReference type="ARBA" id="ARBA00023136"/>
    </source>
</evidence>
<evidence type="ECO:0000259" key="8">
    <source>
        <dbReference type="PROSITE" id="PS51202"/>
    </source>
</evidence>
<comment type="caution">
    <text evidence="9">The sequence shown here is derived from an EMBL/GenBank/DDBJ whole genome shotgun (WGS) entry which is preliminary data.</text>
</comment>
<dbReference type="PANTHER" id="PTHR43652:SF2">
    <property type="entry name" value="BASIC AMINO ACID ANTIPORTER YFCC-RELATED"/>
    <property type="match status" value="1"/>
</dbReference>
<comment type="subcellular location">
    <subcellularLocation>
        <location evidence="1">Membrane</location>
        <topology evidence="1">Multi-pass membrane protein</topology>
    </subcellularLocation>
</comment>
<evidence type="ECO:0000256" key="5">
    <source>
        <dbReference type="ARBA" id="ARBA00022989"/>
    </source>
</evidence>
<dbReference type="Pfam" id="PF02080">
    <property type="entry name" value="TrkA_C"/>
    <property type="match status" value="2"/>
</dbReference>
<dbReference type="SUPFAM" id="SSF116726">
    <property type="entry name" value="TrkA C-terminal domain-like"/>
    <property type="match status" value="2"/>
</dbReference>
<dbReference type="InterPro" id="IPR051679">
    <property type="entry name" value="DASS-Related_Transporters"/>
</dbReference>
<gene>
    <name evidence="9" type="primary">sac1</name>
    <name evidence="9" type="ORF">GCM10007879_24620</name>
</gene>
<dbReference type="EMBL" id="BSNI01000002">
    <property type="protein sequence ID" value="GLQ18213.1"/>
    <property type="molecule type" value="Genomic_DNA"/>
</dbReference>
<reference evidence="9" key="1">
    <citation type="journal article" date="2014" name="Int. J. Syst. Evol. Microbiol.">
        <title>Complete genome of a new Firmicutes species belonging to the dominant human colonic microbiota ('Ruminococcus bicirculans') reveals two chromosomes and a selective capacity to utilize plant glucans.</title>
        <authorList>
            <consortium name="NISC Comparative Sequencing Program"/>
            <person name="Wegmann U."/>
            <person name="Louis P."/>
            <person name="Goesmann A."/>
            <person name="Henrissat B."/>
            <person name="Duncan S.H."/>
            <person name="Flint H.J."/>
        </authorList>
    </citation>
    <scope>NUCLEOTIDE SEQUENCE</scope>
    <source>
        <strain evidence="9">NBRC 107169</strain>
    </source>
</reference>
<evidence type="ECO:0000256" key="3">
    <source>
        <dbReference type="ARBA" id="ARBA00022692"/>
    </source>
</evidence>
<feature type="transmembrane region" description="Helical" evidence="7">
    <location>
        <begin position="472"/>
        <end position="491"/>
    </location>
</feature>
<keyword evidence="10" id="KW-1185">Reference proteome</keyword>
<reference evidence="9" key="2">
    <citation type="submission" date="2023-01" db="EMBL/GenBank/DDBJ databases">
        <title>Draft genome sequence of Maritalea porphyrae strain NBRC 107169.</title>
        <authorList>
            <person name="Sun Q."/>
            <person name="Mori K."/>
        </authorList>
    </citation>
    <scope>NUCLEOTIDE SEQUENCE</scope>
    <source>
        <strain evidence="9">NBRC 107169</strain>
    </source>
</reference>